<evidence type="ECO:0000313" key="2">
    <source>
        <dbReference type="EMBL" id="OIR01609.1"/>
    </source>
</evidence>
<dbReference type="AlphaFoldDB" id="A0A1J5RZM5"/>
<dbReference type="EMBL" id="MLJW01000082">
    <property type="protein sequence ID" value="OIR01609.1"/>
    <property type="molecule type" value="Genomic_DNA"/>
</dbReference>
<sequence length="282" mass="31977">MQQQNVTGLEGWVDFLTGADIPVLKQTTRDLATLREDQNKLSARSVAQVIAVDPMMTLKLLRYLQLNKRRSQTSEVMQVEQALIMLGVEAFFNKIPANLTVQDALKGQMDALIHLLHGVHRAHRASEYAYDWAVRLNDLHYEEVRVAALLHDIAEMLMWCFEPQKMMQIRSIQQQDKALRSRAVQEQVLGFALADLQKLLVQKWELPQLLLMLMDDANVNQPRVRNVQLAVNLARHSANGWDDAALPDDYKDIGELLRTPAEQVMLIVGADAGIVCDLSKPH</sequence>
<evidence type="ECO:0000259" key="1">
    <source>
        <dbReference type="PROSITE" id="PS51833"/>
    </source>
</evidence>
<name>A0A1J5RZM5_9ZZZZ</name>
<dbReference type="Pfam" id="PF08668">
    <property type="entry name" value="HDOD"/>
    <property type="match status" value="1"/>
</dbReference>
<comment type="caution">
    <text evidence="2">The sequence shown here is derived from an EMBL/GenBank/DDBJ whole genome shotgun (WGS) entry which is preliminary data.</text>
</comment>
<organism evidence="2">
    <name type="scientific">mine drainage metagenome</name>
    <dbReference type="NCBI Taxonomy" id="410659"/>
    <lineage>
        <taxon>unclassified sequences</taxon>
        <taxon>metagenomes</taxon>
        <taxon>ecological metagenomes</taxon>
    </lineage>
</organism>
<dbReference type="InterPro" id="IPR013976">
    <property type="entry name" value="HDOD"/>
</dbReference>
<feature type="domain" description="HDOD" evidence="1">
    <location>
        <begin position="21"/>
        <end position="220"/>
    </location>
</feature>
<accession>A0A1J5RZM5</accession>
<dbReference type="PROSITE" id="PS51833">
    <property type="entry name" value="HDOD"/>
    <property type="match status" value="1"/>
</dbReference>
<dbReference type="PANTHER" id="PTHR33525:SF3">
    <property type="entry name" value="RIBONUCLEASE Y"/>
    <property type="match status" value="1"/>
</dbReference>
<gene>
    <name evidence="2" type="ORF">GALL_163200</name>
</gene>
<dbReference type="PANTHER" id="PTHR33525">
    <property type="match status" value="1"/>
</dbReference>
<dbReference type="InterPro" id="IPR052340">
    <property type="entry name" value="RNase_Y/CdgJ"/>
</dbReference>
<protein>
    <submittedName>
        <fullName evidence="2">HDOD domain protein</fullName>
    </submittedName>
</protein>
<reference evidence="2" key="1">
    <citation type="submission" date="2016-10" db="EMBL/GenBank/DDBJ databases">
        <title>Sequence of Gallionella enrichment culture.</title>
        <authorList>
            <person name="Poehlein A."/>
            <person name="Muehling M."/>
            <person name="Daniel R."/>
        </authorList>
    </citation>
    <scope>NUCLEOTIDE SEQUENCE</scope>
</reference>
<dbReference type="SUPFAM" id="SSF109604">
    <property type="entry name" value="HD-domain/PDEase-like"/>
    <property type="match status" value="1"/>
</dbReference>
<dbReference type="Gene3D" id="1.10.3210.10">
    <property type="entry name" value="Hypothetical protein af1432"/>
    <property type="match status" value="1"/>
</dbReference>
<proteinExistence type="predicted"/>